<protein>
    <submittedName>
        <fullName evidence="1">Uncharacterized protein</fullName>
    </submittedName>
</protein>
<dbReference type="EMBL" id="FPBO01000049">
    <property type="protein sequence ID" value="SFV16051.1"/>
    <property type="molecule type" value="Genomic_DNA"/>
</dbReference>
<gene>
    <name evidence="1" type="ORF">SAMN05216552_104924</name>
</gene>
<proteinExistence type="predicted"/>
<sequence>MQNNVAALNQDATRRIYTTLAGHSDTAWAADAEHYLGRQLNQAAARADGLPPHYELLGDWLGREAEGALAAYRRYQCERDDGAPRRHFANVAQARQFLGAAAPARLTAGASLYGVIGRWNDMDFQPMIGSYLELLGDGVPANNQYLRYQALLESNGCPLVQDLPEACYRGAAVELALAQHCDAYLPELIGYNIARQQPCTALLVARYELNEMGIDADAFAEPGQAAGSGPSALFSLRGIMARVADPVTFYRGVDEGFKLHALVAQLPLPAATPGPQAVMPPRDPLDAPPPRAASYAPAETRLHDRPVIRHHFPADEHAWEAIGSELRLLEARLAASDSKEEAMSTLSRLMSPAAQHQPTGLMAARIYSQLFHL</sequence>
<name>A0A1I7M257_9BURK</name>
<organism evidence="1 2">
    <name type="scientific">Pseudoduganella namucuonensis</name>
    <dbReference type="NCBI Taxonomy" id="1035707"/>
    <lineage>
        <taxon>Bacteria</taxon>
        <taxon>Pseudomonadati</taxon>
        <taxon>Pseudomonadota</taxon>
        <taxon>Betaproteobacteria</taxon>
        <taxon>Burkholderiales</taxon>
        <taxon>Oxalobacteraceae</taxon>
        <taxon>Telluria group</taxon>
        <taxon>Pseudoduganella</taxon>
    </lineage>
</organism>
<dbReference type="RefSeq" id="WP_093560597.1">
    <property type="nucleotide sequence ID" value="NZ_FPBO01000049.1"/>
</dbReference>
<dbReference type="STRING" id="1035707.SAMN05216552_104924"/>
<accession>A0A1I7M257</accession>
<evidence type="ECO:0000313" key="1">
    <source>
        <dbReference type="EMBL" id="SFV16051.1"/>
    </source>
</evidence>
<dbReference type="Proteomes" id="UP000199391">
    <property type="component" value="Unassembled WGS sequence"/>
</dbReference>
<evidence type="ECO:0000313" key="2">
    <source>
        <dbReference type="Proteomes" id="UP000199391"/>
    </source>
</evidence>
<reference evidence="2" key="1">
    <citation type="submission" date="2016-10" db="EMBL/GenBank/DDBJ databases">
        <authorList>
            <person name="Varghese N."/>
            <person name="Submissions S."/>
        </authorList>
    </citation>
    <scope>NUCLEOTIDE SEQUENCE [LARGE SCALE GENOMIC DNA]</scope>
    <source>
        <strain evidence="2">CGMCC 1.11014</strain>
    </source>
</reference>
<dbReference type="AlphaFoldDB" id="A0A1I7M257"/>
<keyword evidence="2" id="KW-1185">Reference proteome</keyword>
<dbReference type="OrthoDB" id="6635957at2"/>